<evidence type="ECO:0000313" key="1">
    <source>
        <dbReference type="EMBL" id="KPW45078.1"/>
    </source>
</evidence>
<proteinExistence type="predicted"/>
<dbReference type="Proteomes" id="UP000050425">
    <property type="component" value="Unassembled WGS sequence"/>
</dbReference>
<name>A0A0N8QMK9_9PSED</name>
<dbReference type="PATRIC" id="fig|251702.3.peg.868"/>
<organism evidence="1 2">
    <name type="scientific">Pseudomonas syringae pv. antirrhini</name>
    <dbReference type="NCBI Taxonomy" id="251702"/>
    <lineage>
        <taxon>Bacteria</taxon>
        <taxon>Pseudomonadati</taxon>
        <taxon>Pseudomonadota</taxon>
        <taxon>Gammaproteobacteria</taxon>
        <taxon>Pseudomonadales</taxon>
        <taxon>Pseudomonadaceae</taxon>
        <taxon>Pseudomonas</taxon>
    </lineage>
</organism>
<protein>
    <submittedName>
        <fullName evidence="1">Uncharacterized protein</fullName>
    </submittedName>
</protein>
<dbReference type="AlphaFoldDB" id="A0A0N8QMK9"/>
<dbReference type="EMBL" id="LJPT01000149">
    <property type="protein sequence ID" value="KPW45078.1"/>
    <property type="molecule type" value="Genomic_DNA"/>
</dbReference>
<accession>A0A0N8QMK9</accession>
<evidence type="ECO:0000313" key="2">
    <source>
        <dbReference type="Proteomes" id="UP000050425"/>
    </source>
</evidence>
<sequence length="55" mass="5904">MAVAVSRKKPENVHDKSLGMISEVKADGTNCWVADSSPTAFEVGPVIVRLIYSAK</sequence>
<gene>
    <name evidence="1" type="ORF">ALO88_101599</name>
</gene>
<reference evidence="1 2" key="1">
    <citation type="submission" date="2015-09" db="EMBL/GenBank/DDBJ databases">
        <title>Genome announcement of multiple Pseudomonas syringae strains.</title>
        <authorList>
            <person name="Thakur S."/>
            <person name="Wang P.W."/>
            <person name="Gong Y."/>
            <person name="Weir B.S."/>
            <person name="Guttman D.S."/>
        </authorList>
    </citation>
    <scope>NUCLEOTIDE SEQUENCE [LARGE SCALE GENOMIC DNA]</scope>
    <source>
        <strain evidence="1 2">ICMP4303</strain>
    </source>
</reference>
<comment type="caution">
    <text evidence="1">The sequence shown here is derived from an EMBL/GenBank/DDBJ whole genome shotgun (WGS) entry which is preliminary data.</text>
</comment>